<dbReference type="Gene3D" id="1.10.10.10">
    <property type="entry name" value="Winged helix-like DNA-binding domain superfamily/Winged helix DNA-binding domain"/>
    <property type="match status" value="1"/>
</dbReference>
<evidence type="ECO:0000256" key="1">
    <source>
        <dbReference type="ARBA" id="ARBA00006479"/>
    </source>
</evidence>
<comment type="similarity">
    <text evidence="1">Belongs to the ROK (NagC/XylR) family.</text>
</comment>
<name>A0A2C8ZAT5_9MICO</name>
<proteinExistence type="inferred from homology"/>
<gene>
    <name evidence="2" type="ORF">SAMN06296378_1215</name>
</gene>
<dbReference type="Gene3D" id="3.30.420.40">
    <property type="match status" value="2"/>
</dbReference>
<dbReference type="InterPro" id="IPR036388">
    <property type="entry name" value="WH-like_DNA-bd_sf"/>
</dbReference>
<dbReference type="PANTHER" id="PTHR18964:SF149">
    <property type="entry name" value="BIFUNCTIONAL UDP-N-ACETYLGLUCOSAMINE 2-EPIMERASE_N-ACETYLMANNOSAMINE KINASE"/>
    <property type="match status" value="1"/>
</dbReference>
<keyword evidence="2" id="KW-0808">Transferase</keyword>
<reference evidence="2 3" key="1">
    <citation type="submission" date="2017-09" db="EMBL/GenBank/DDBJ databases">
        <authorList>
            <person name="Ehlers B."/>
            <person name="Leendertz F.H."/>
        </authorList>
    </citation>
    <scope>NUCLEOTIDE SEQUENCE [LARGE SCALE GENOMIC DNA]</scope>
    <source>
        <strain evidence="2 3">CGMCC 1.05381</strain>
    </source>
</reference>
<dbReference type="InterPro" id="IPR036390">
    <property type="entry name" value="WH_DNA-bd_sf"/>
</dbReference>
<protein>
    <submittedName>
        <fullName evidence="2">Sugar kinase of the NBD/HSP70 family, may contain an N-terminal HTH domain</fullName>
    </submittedName>
</protein>
<dbReference type="SUPFAM" id="SSF46785">
    <property type="entry name" value="Winged helix' DNA-binding domain"/>
    <property type="match status" value="1"/>
</dbReference>
<evidence type="ECO:0000313" key="2">
    <source>
        <dbReference type="EMBL" id="SOE61161.1"/>
    </source>
</evidence>
<dbReference type="AlphaFoldDB" id="A0A2C8ZAT5"/>
<keyword evidence="2" id="KW-0418">Kinase</keyword>
<dbReference type="SUPFAM" id="SSF53067">
    <property type="entry name" value="Actin-like ATPase domain"/>
    <property type="match status" value="1"/>
</dbReference>
<sequence>MATGSVVLSAMRGSNLDMVRRRNLSLVLGRVHELGAVSRARLTKETGLNRSTIAALVNELVLLEHVIETDPDQAHQQVGRPSPVIVPSDRTVAVVVHPEMDSVEIGLVALGGRVLRRVRFDTERVPSPREAVNIAAAVIDGMRGELDAFHTVGIGLVIPGLVRASNGVVAVAPHLGWRDEPVAEMLQDATGYRVAAANDASLGAIAESVRGVGRGVGQLVYLNGGASGIGGGIMSSGSPIGGASGFAGEIGHTLVRNDGDPCHCGSAGCLETEVARAPLLEALDLAPHESERLNDVLLEHLSHASADDPVRAIVNRQRKYLAVALGNVANILNPNLIVFGGFLQSLYAVDPVGLTAAVRARTMSGPDRDVTLAQAGLGASILMVGAAELVFADLIADPARSSGTPRASRTAAL</sequence>
<evidence type="ECO:0000313" key="3">
    <source>
        <dbReference type="Proteomes" id="UP000219440"/>
    </source>
</evidence>
<dbReference type="Pfam" id="PF00480">
    <property type="entry name" value="ROK"/>
    <property type="match status" value="1"/>
</dbReference>
<dbReference type="InterPro" id="IPR000600">
    <property type="entry name" value="ROK"/>
</dbReference>
<dbReference type="RefSeq" id="WP_229671230.1">
    <property type="nucleotide sequence ID" value="NZ_BMLC01000001.1"/>
</dbReference>
<dbReference type="GO" id="GO:0016301">
    <property type="term" value="F:kinase activity"/>
    <property type="evidence" value="ECO:0007669"/>
    <property type="project" value="UniProtKB-KW"/>
</dbReference>
<dbReference type="Proteomes" id="UP000219440">
    <property type="component" value="Unassembled WGS sequence"/>
</dbReference>
<dbReference type="InterPro" id="IPR043129">
    <property type="entry name" value="ATPase_NBD"/>
</dbReference>
<dbReference type="PANTHER" id="PTHR18964">
    <property type="entry name" value="ROK (REPRESSOR, ORF, KINASE) FAMILY"/>
    <property type="match status" value="1"/>
</dbReference>
<accession>A0A2C8ZAT5</accession>
<organism evidence="2 3">
    <name type="scientific">Salinibacterium xinjiangense</name>
    <dbReference type="NCBI Taxonomy" id="386302"/>
    <lineage>
        <taxon>Bacteria</taxon>
        <taxon>Bacillati</taxon>
        <taxon>Actinomycetota</taxon>
        <taxon>Actinomycetes</taxon>
        <taxon>Micrococcales</taxon>
        <taxon>Microbacteriaceae</taxon>
        <taxon>Salinibacterium</taxon>
    </lineage>
</organism>
<dbReference type="EMBL" id="OCST01000002">
    <property type="protein sequence ID" value="SOE61161.1"/>
    <property type="molecule type" value="Genomic_DNA"/>
</dbReference>
<keyword evidence="3" id="KW-1185">Reference proteome</keyword>